<sequence>MEKQSAHQIQHADQNHHIAIITNNYQTPSITIPASANNTGYQQQSPQSQGRANPNTANNQNGPQRSPGFFVYPERIVNEGVSACKKSLLGKIITTKTVHVSSIQMGLESIWGSPPGLKIQEIEGKILQFFMDEAMDQERILLGNPWIFRNSWLIIQPWDRNTDITSLDFDHAPIWIQLWGLPPHCETKQMGESIGALLGKVEASEMYEYPGKKMIIKIKVAIHVQQPIAAGILIGNANDGTSWIDFHYEKLPQVCFKCGIVGHVDKLCHNPLLTMENSAPIGPWIRSNHMMEQMAAMKVQDEKEAAEQLKKATPTRAEHQNATSNAEYNSQQRNRSTNETHKGSSSRITMEDREQLPLITQAKRQRMEITSPTNMEFTREGKQMAGPARQASQPQ</sequence>
<dbReference type="Pfam" id="PF14111">
    <property type="entry name" value="DUF4283"/>
    <property type="match status" value="1"/>
</dbReference>
<dbReference type="Pfam" id="PF14392">
    <property type="entry name" value="zf-CCHC_4"/>
    <property type="match status" value="1"/>
</dbReference>
<evidence type="ECO:0000259" key="3">
    <source>
        <dbReference type="PROSITE" id="PS50158"/>
    </source>
</evidence>
<keyword evidence="1" id="KW-0862">Zinc</keyword>
<protein>
    <recommendedName>
        <fullName evidence="3">CCHC-type domain-containing protein</fullName>
    </recommendedName>
</protein>
<keyword evidence="5" id="KW-1185">Reference proteome</keyword>
<keyword evidence="1" id="KW-0863">Zinc-finger</keyword>
<feature type="compositionally biased region" description="Polar residues" evidence="2">
    <location>
        <begin position="31"/>
        <end position="64"/>
    </location>
</feature>
<dbReference type="AlphaFoldDB" id="A0A392LYS7"/>
<evidence type="ECO:0000313" key="5">
    <source>
        <dbReference type="Proteomes" id="UP000265520"/>
    </source>
</evidence>
<dbReference type="InterPro" id="IPR001878">
    <property type="entry name" value="Znf_CCHC"/>
</dbReference>
<dbReference type="InterPro" id="IPR040256">
    <property type="entry name" value="At4g02000-like"/>
</dbReference>
<evidence type="ECO:0000256" key="2">
    <source>
        <dbReference type="SAM" id="MobiDB-lite"/>
    </source>
</evidence>
<dbReference type="InterPro" id="IPR025836">
    <property type="entry name" value="Zn_knuckle_CX2CX4HX4C"/>
</dbReference>
<reference evidence="4 5" key="1">
    <citation type="journal article" date="2018" name="Front. Plant Sci.">
        <title>Red Clover (Trifolium pratense) and Zigzag Clover (T. medium) - A Picture of Genomic Similarities and Differences.</title>
        <authorList>
            <person name="Dluhosova J."/>
            <person name="Istvanek J."/>
            <person name="Nedelnik J."/>
            <person name="Repkova J."/>
        </authorList>
    </citation>
    <scope>NUCLEOTIDE SEQUENCE [LARGE SCALE GENOMIC DNA]</scope>
    <source>
        <strain evidence="5">cv. 10/8</strain>
        <tissue evidence="4">Leaf</tissue>
    </source>
</reference>
<feature type="region of interest" description="Disordered" evidence="2">
    <location>
        <begin position="31"/>
        <end position="69"/>
    </location>
</feature>
<accession>A0A392LYS7</accession>
<evidence type="ECO:0000313" key="4">
    <source>
        <dbReference type="EMBL" id="MCH80141.1"/>
    </source>
</evidence>
<dbReference type="PROSITE" id="PS50158">
    <property type="entry name" value="ZF_CCHC"/>
    <property type="match status" value="1"/>
</dbReference>
<dbReference type="PANTHER" id="PTHR31286:SF178">
    <property type="entry name" value="DUF4283 DOMAIN-CONTAINING PROTEIN"/>
    <property type="match status" value="1"/>
</dbReference>
<dbReference type="EMBL" id="LXQA010000727">
    <property type="protein sequence ID" value="MCH80141.1"/>
    <property type="molecule type" value="Genomic_DNA"/>
</dbReference>
<dbReference type="InterPro" id="IPR025558">
    <property type="entry name" value="DUF4283"/>
</dbReference>
<feature type="region of interest" description="Disordered" evidence="2">
    <location>
        <begin position="297"/>
        <end position="395"/>
    </location>
</feature>
<feature type="compositionally biased region" description="Basic and acidic residues" evidence="2">
    <location>
        <begin position="299"/>
        <end position="310"/>
    </location>
</feature>
<dbReference type="GO" id="GO:0008270">
    <property type="term" value="F:zinc ion binding"/>
    <property type="evidence" value="ECO:0007669"/>
    <property type="project" value="UniProtKB-KW"/>
</dbReference>
<feature type="compositionally biased region" description="Polar residues" evidence="2">
    <location>
        <begin position="320"/>
        <end position="335"/>
    </location>
</feature>
<gene>
    <name evidence="4" type="ORF">A2U01_0000903</name>
</gene>
<dbReference type="PANTHER" id="PTHR31286">
    <property type="entry name" value="GLYCINE-RICH CELL WALL STRUCTURAL PROTEIN 1.8-LIKE"/>
    <property type="match status" value="1"/>
</dbReference>
<name>A0A392LYS7_9FABA</name>
<comment type="caution">
    <text evidence="4">The sequence shown here is derived from an EMBL/GenBank/DDBJ whole genome shotgun (WGS) entry which is preliminary data.</text>
</comment>
<evidence type="ECO:0000256" key="1">
    <source>
        <dbReference type="PROSITE-ProRule" id="PRU00047"/>
    </source>
</evidence>
<organism evidence="4 5">
    <name type="scientific">Trifolium medium</name>
    <dbReference type="NCBI Taxonomy" id="97028"/>
    <lineage>
        <taxon>Eukaryota</taxon>
        <taxon>Viridiplantae</taxon>
        <taxon>Streptophyta</taxon>
        <taxon>Embryophyta</taxon>
        <taxon>Tracheophyta</taxon>
        <taxon>Spermatophyta</taxon>
        <taxon>Magnoliopsida</taxon>
        <taxon>eudicotyledons</taxon>
        <taxon>Gunneridae</taxon>
        <taxon>Pentapetalae</taxon>
        <taxon>rosids</taxon>
        <taxon>fabids</taxon>
        <taxon>Fabales</taxon>
        <taxon>Fabaceae</taxon>
        <taxon>Papilionoideae</taxon>
        <taxon>50 kb inversion clade</taxon>
        <taxon>NPAAA clade</taxon>
        <taxon>Hologalegina</taxon>
        <taxon>IRL clade</taxon>
        <taxon>Trifolieae</taxon>
        <taxon>Trifolium</taxon>
    </lineage>
</organism>
<feature type="domain" description="CCHC-type" evidence="3">
    <location>
        <begin position="255"/>
        <end position="268"/>
    </location>
</feature>
<dbReference type="GO" id="GO:0003676">
    <property type="term" value="F:nucleic acid binding"/>
    <property type="evidence" value="ECO:0007669"/>
    <property type="project" value="InterPro"/>
</dbReference>
<proteinExistence type="predicted"/>
<keyword evidence="1" id="KW-0479">Metal-binding</keyword>
<dbReference type="Proteomes" id="UP000265520">
    <property type="component" value="Unassembled WGS sequence"/>
</dbReference>